<proteinExistence type="inferred from homology"/>
<evidence type="ECO:0000256" key="6">
    <source>
        <dbReference type="ARBA" id="ARBA00023163"/>
    </source>
</evidence>
<dbReference type="Proteomes" id="UP000485058">
    <property type="component" value="Unassembled WGS sequence"/>
</dbReference>
<comment type="caution">
    <text evidence="9">The sequence shown here is derived from an EMBL/GenBank/DDBJ whole genome shotgun (WGS) entry which is preliminary data.</text>
</comment>
<evidence type="ECO:0000256" key="5">
    <source>
        <dbReference type="ARBA" id="ARBA00022695"/>
    </source>
</evidence>
<dbReference type="GO" id="GO:0003677">
    <property type="term" value="F:DNA binding"/>
    <property type="evidence" value="ECO:0007669"/>
    <property type="project" value="InterPro"/>
</dbReference>
<dbReference type="EMBL" id="BLLF01007679">
    <property type="protein sequence ID" value="GFH33063.1"/>
    <property type="molecule type" value="Genomic_DNA"/>
</dbReference>
<dbReference type="Gene3D" id="6.10.250.2940">
    <property type="match status" value="1"/>
</dbReference>
<keyword evidence="3 9" id="KW-0240">DNA-directed RNA polymerase</keyword>
<dbReference type="GO" id="GO:0006351">
    <property type="term" value="P:DNA-templated transcription"/>
    <property type="evidence" value="ECO:0007669"/>
    <property type="project" value="InterPro"/>
</dbReference>
<feature type="non-terminal residue" evidence="9">
    <location>
        <position position="1"/>
    </location>
</feature>
<keyword evidence="4" id="KW-0808">Transferase</keyword>
<dbReference type="EC" id="2.7.7.6" evidence="2"/>
<keyword evidence="5" id="KW-0548">Nucleotidyltransferase</keyword>
<name>A0A6A0AL87_HAELA</name>
<dbReference type="InterPro" id="IPR045867">
    <property type="entry name" value="DNA-dir_RpoC_beta_prime"/>
</dbReference>
<evidence type="ECO:0000259" key="8">
    <source>
        <dbReference type="Pfam" id="PF05000"/>
    </source>
</evidence>
<sequence>SFPTNCLSLMTISGAKGSLVNFSQISCLLGQQELEGRRVPRMASGKTLPCFAPYDAGARSCGFVGDRFLSGLRPQEYYFHCMAGREGLIDTTVKTSRSGYLQRCMVKNLETLRVHYDASVRDNADGSIVQFYYGEDGLDVTQ</sequence>
<dbReference type="Gene3D" id="6.20.50.80">
    <property type="match status" value="1"/>
</dbReference>
<dbReference type="Pfam" id="PF05000">
    <property type="entry name" value="RNA_pol_Rpb1_4"/>
    <property type="match status" value="1"/>
</dbReference>
<reference evidence="9 10" key="1">
    <citation type="submission" date="2020-02" db="EMBL/GenBank/DDBJ databases">
        <title>Draft genome sequence of Haematococcus lacustris strain NIES-144.</title>
        <authorList>
            <person name="Morimoto D."/>
            <person name="Nakagawa S."/>
            <person name="Yoshida T."/>
            <person name="Sawayama S."/>
        </authorList>
    </citation>
    <scope>NUCLEOTIDE SEQUENCE [LARGE SCALE GENOMIC DNA]</scope>
    <source>
        <strain evidence="9 10">NIES-144</strain>
    </source>
</reference>
<dbReference type="Gene3D" id="1.10.132.30">
    <property type="match status" value="1"/>
</dbReference>
<evidence type="ECO:0000313" key="9">
    <source>
        <dbReference type="EMBL" id="GFH33063.1"/>
    </source>
</evidence>
<feature type="domain" description="RNA polymerase Rpb1" evidence="8">
    <location>
        <begin position="4"/>
        <end position="64"/>
    </location>
</feature>
<evidence type="ECO:0000256" key="2">
    <source>
        <dbReference type="ARBA" id="ARBA00012418"/>
    </source>
</evidence>
<evidence type="ECO:0000256" key="1">
    <source>
        <dbReference type="ARBA" id="ARBA00006460"/>
    </source>
</evidence>
<evidence type="ECO:0000256" key="3">
    <source>
        <dbReference type="ARBA" id="ARBA00022478"/>
    </source>
</evidence>
<dbReference type="Pfam" id="PF04998">
    <property type="entry name" value="RNA_pol_Rpb1_5"/>
    <property type="match status" value="1"/>
</dbReference>
<feature type="non-terminal residue" evidence="9">
    <location>
        <position position="142"/>
    </location>
</feature>
<organism evidence="9 10">
    <name type="scientific">Haematococcus lacustris</name>
    <name type="common">Green alga</name>
    <name type="synonym">Haematococcus pluvialis</name>
    <dbReference type="NCBI Taxonomy" id="44745"/>
    <lineage>
        <taxon>Eukaryota</taxon>
        <taxon>Viridiplantae</taxon>
        <taxon>Chlorophyta</taxon>
        <taxon>core chlorophytes</taxon>
        <taxon>Chlorophyceae</taxon>
        <taxon>CS clade</taxon>
        <taxon>Chlamydomonadales</taxon>
        <taxon>Haematococcaceae</taxon>
        <taxon>Haematococcus</taxon>
    </lineage>
</organism>
<keyword evidence="6" id="KW-0804">Transcription</keyword>
<dbReference type="AlphaFoldDB" id="A0A6A0AL87"/>
<comment type="similarity">
    <text evidence="1">Belongs to the RNA polymerase beta' chain family.</text>
</comment>
<dbReference type="InterPro" id="IPR007083">
    <property type="entry name" value="RNA_pol_Rpb1_4"/>
</dbReference>
<protein>
    <recommendedName>
        <fullName evidence="2">DNA-directed RNA polymerase</fullName>
        <ecNumber evidence="2">2.7.7.6</ecNumber>
    </recommendedName>
</protein>
<dbReference type="SUPFAM" id="SSF64484">
    <property type="entry name" value="beta and beta-prime subunits of DNA dependent RNA-polymerase"/>
    <property type="match status" value="1"/>
</dbReference>
<accession>A0A6A0AL87</accession>
<dbReference type="InterPro" id="IPR007081">
    <property type="entry name" value="RNA_pol_Rpb1_5"/>
</dbReference>
<evidence type="ECO:0000256" key="4">
    <source>
        <dbReference type="ARBA" id="ARBA00022679"/>
    </source>
</evidence>
<dbReference type="GO" id="GO:0003899">
    <property type="term" value="F:DNA-directed RNA polymerase activity"/>
    <property type="evidence" value="ECO:0007669"/>
    <property type="project" value="UniProtKB-EC"/>
</dbReference>
<evidence type="ECO:0000259" key="7">
    <source>
        <dbReference type="Pfam" id="PF04998"/>
    </source>
</evidence>
<dbReference type="GO" id="GO:0005736">
    <property type="term" value="C:RNA polymerase I complex"/>
    <property type="evidence" value="ECO:0007669"/>
    <property type="project" value="TreeGrafter"/>
</dbReference>
<dbReference type="InterPro" id="IPR038120">
    <property type="entry name" value="Rpb1_funnel_sf"/>
</dbReference>
<gene>
    <name evidence="9" type="ORF">HaLaN_32376</name>
</gene>
<keyword evidence="10" id="KW-1185">Reference proteome</keyword>
<dbReference type="PANTHER" id="PTHR19376:SF11">
    <property type="entry name" value="DNA-DIRECTED RNA POLYMERASE I SUBUNIT RPA1"/>
    <property type="match status" value="1"/>
</dbReference>
<feature type="domain" description="RNA polymerase Rpb1" evidence="7">
    <location>
        <begin position="71"/>
        <end position="137"/>
    </location>
</feature>
<evidence type="ECO:0000313" key="10">
    <source>
        <dbReference type="Proteomes" id="UP000485058"/>
    </source>
</evidence>
<dbReference type="PANTHER" id="PTHR19376">
    <property type="entry name" value="DNA-DIRECTED RNA POLYMERASE"/>
    <property type="match status" value="1"/>
</dbReference>